<dbReference type="Proteomes" id="UP000186817">
    <property type="component" value="Unassembled WGS sequence"/>
</dbReference>
<organism evidence="1 2">
    <name type="scientific">Symbiodinium microadriaticum</name>
    <name type="common">Dinoflagellate</name>
    <name type="synonym">Zooxanthella microadriatica</name>
    <dbReference type="NCBI Taxonomy" id="2951"/>
    <lineage>
        <taxon>Eukaryota</taxon>
        <taxon>Sar</taxon>
        <taxon>Alveolata</taxon>
        <taxon>Dinophyceae</taxon>
        <taxon>Suessiales</taxon>
        <taxon>Symbiodiniaceae</taxon>
        <taxon>Symbiodinium</taxon>
    </lineage>
</organism>
<gene>
    <name evidence="1" type="ORF">AK812_SmicGene5259</name>
</gene>
<dbReference type="Gene3D" id="1.25.40.10">
    <property type="entry name" value="Tetratricopeptide repeat domain"/>
    <property type="match status" value="1"/>
</dbReference>
<dbReference type="OrthoDB" id="441091at2759"/>
<keyword evidence="2" id="KW-1185">Reference proteome</keyword>
<evidence type="ECO:0008006" key="3">
    <source>
        <dbReference type="Google" id="ProtNLM"/>
    </source>
</evidence>
<dbReference type="InterPro" id="IPR011990">
    <property type="entry name" value="TPR-like_helical_dom_sf"/>
</dbReference>
<protein>
    <recommendedName>
        <fullName evidence="3">Pentatricopeptide repeat-containing protein, chloroplastic</fullName>
    </recommendedName>
</protein>
<evidence type="ECO:0000313" key="1">
    <source>
        <dbReference type="EMBL" id="OLQ10947.1"/>
    </source>
</evidence>
<reference evidence="1 2" key="1">
    <citation type="submission" date="2016-02" db="EMBL/GenBank/DDBJ databases">
        <title>Genome analysis of coral dinoflagellate symbionts highlights evolutionary adaptations to a symbiotic lifestyle.</title>
        <authorList>
            <person name="Aranda M."/>
            <person name="Li Y."/>
            <person name="Liew Y.J."/>
            <person name="Baumgarten S."/>
            <person name="Simakov O."/>
            <person name="Wilson M."/>
            <person name="Piel J."/>
            <person name="Ashoor H."/>
            <person name="Bougouffa S."/>
            <person name="Bajic V.B."/>
            <person name="Ryu T."/>
            <person name="Ravasi T."/>
            <person name="Bayer T."/>
            <person name="Micklem G."/>
            <person name="Kim H."/>
            <person name="Bhak J."/>
            <person name="Lajeunesse T.C."/>
            <person name="Voolstra C.R."/>
        </authorList>
    </citation>
    <scope>NUCLEOTIDE SEQUENCE [LARGE SCALE GENOMIC DNA]</scope>
    <source>
        <strain evidence="1 2">CCMP2467</strain>
    </source>
</reference>
<accession>A0A1Q9EU64</accession>
<dbReference type="AlphaFoldDB" id="A0A1Q9EU64"/>
<proteinExistence type="predicted"/>
<evidence type="ECO:0000313" key="2">
    <source>
        <dbReference type="Proteomes" id="UP000186817"/>
    </source>
</evidence>
<dbReference type="EMBL" id="LSRX01000068">
    <property type="protein sequence ID" value="OLQ10947.1"/>
    <property type="molecule type" value="Genomic_DNA"/>
</dbReference>
<sequence>MVGARRVETCSVAPSAIMRVRFRQEHEVIGKKLSAGILHTTVGQKHAVREIWTDAMNTCELDAGLAAARISAAAAEGDIETAAVVLDQMNNTGIAIDALDLKPNVVTFACLVGAYTTAELEDILAVYNEMQELRILPNKIFAETYLVTVLQKPKQERWTEQKAVVEIRKRSPERIAAASQAIADFQDVYFQKQNLPMEYQESTAMDGAQAHHRG</sequence>
<comment type="caution">
    <text evidence="1">The sequence shown here is derived from an EMBL/GenBank/DDBJ whole genome shotgun (WGS) entry which is preliminary data.</text>
</comment>
<name>A0A1Q9EU64_SYMMI</name>